<reference evidence="5 6" key="1">
    <citation type="submission" date="2018-05" db="EMBL/GenBank/DDBJ databases">
        <title>Draft genome sequence of Rhodanobacter denitrificans Yn1 isolated from gold copper mine.</title>
        <authorList>
            <person name="Yang N."/>
            <person name="Mazhar H.S."/>
            <person name="Rensing C."/>
        </authorList>
    </citation>
    <scope>NUCLEOTIDE SEQUENCE [LARGE SCALE GENOMIC DNA]</scope>
    <source>
        <strain evidence="5 6">Yn1</strain>
    </source>
</reference>
<dbReference type="Pfam" id="PF01037">
    <property type="entry name" value="AsnC_trans_reg"/>
    <property type="match status" value="1"/>
</dbReference>
<keyword evidence="2" id="KW-0238">DNA-binding</keyword>
<sequence>MPMELDKFDRGILAILQRDARRSAELIGTAIGLSASAVQRRIARLREEGVIAAEVAIVDSRAIGRPLTLIVDVEVERERSELLVSLKQWIAAEPAIQEAWYVTGEGDYVLIVTARDVDGYDALMRKLIAENANVRRFQTRVALGTLKRGQLVPVEPTSE</sequence>
<dbReference type="PANTHER" id="PTHR30154:SF34">
    <property type="entry name" value="TRANSCRIPTIONAL REGULATOR AZLB"/>
    <property type="match status" value="1"/>
</dbReference>
<feature type="domain" description="HTH asnC-type" evidence="4">
    <location>
        <begin position="5"/>
        <end position="66"/>
    </location>
</feature>
<dbReference type="GO" id="GO:0043565">
    <property type="term" value="F:sequence-specific DNA binding"/>
    <property type="evidence" value="ECO:0007669"/>
    <property type="project" value="InterPro"/>
</dbReference>
<organism evidence="5 6">
    <name type="scientific">Rhodanobacter denitrificans</name>
    <dbReference type="NCBI Taxonomy" id="666685"/>
    <lineage>
        <taxon>Bacteria</taxon>
        <taxon>Pseudomonadati</taxon>
        <taxon>Pseudomonadota</taxon>
        <taxon>Gammaproteobacteria</taxon>
        <taxon>Lysobacterales</taxon>
        <taxon>Rhodanobacteraceae</taxon>
        <taxon>Rhodanobacter</taxon>
    </lineage>
</organism>
<dbReference type="InterPro" id="IPR036388">
    <property type="entry name" value="WH-like_DNA-bd_sf"/>
</dbReference>
<dbReference type="InterPro" id="IPR019888">
    <property type="entry name" value="Tscrpt_reg_AsnC-like"/>
</dbReference>
<comment type="caution">
    <text evidence="5">The sequence shown here is derived from an EMBL/GenBank/DDBJ whole genome shotgun (WGS) entry which is preliminary data.</text>
</comment>
<dbReference type="InterPro" id="IPR036390">
    <property type="entry name" value="WH_DNA-bd_sf"/>
</dbReference>
<dbReference type="AlphaFoldDB" id="A0A368KDQ7"/>
<dbReference type="InterPro" id="IPR000485">
    <property type="entry name" value="AsnC-type_HTH_dom"/>
</dbReference>
<dbReference type="SUPFAM" id="SSF46785">
    <property type="entry name" value="Winged helix' DNA-binding domain"/>
    <property type="match status" value="1"/>
</dbReference>
<keyword evidence="6" id="KW-1185">Reference proteome</keyword>
<keyword evidence="3" id="KW-0804">Transcription</keyword>
<evidence type="ECO:0000313" key="6">
    <source>
        <dbReference type="Proteomes" id="UP000252387"/>
    </source>
</evidence>
<dbReference type="InterPro" id="IPR011008">
    <property type="entry name" value="Dimeric_a/b-barrel"/>
</dbReference>
<dbReference type="EMBL" id="QFWQ01000010">
    <property type="protein sequence ID" value="RCS28803.1"/>
    <property type="molecule type" value="Genomic_DNA"/>
</dbReference>
<evidence type="ECO:0000259" key="4">
    <source>
        <dbReference type="PROSITE" id="PS50956"/>
    </source>
</evidence>
<proteinExistence type="predicted"/>
<accession>A0A368KDQ7</accession>
<evidence type="ECO:0000256" key="1">
    <source>
        <dbReference type="ARBA" id="ARBA00023015"/>
    </source>
</evidence>
<dbReference type="Gene3D" id="1.10.10.10">
    <property type="entry name" value="Winged helix-like DNA-binding domain superfamily/Winged helix DNA-binding domain"/>
    <property type="match status" value="1"/>
</dbReference>
<dbReference type="RefSeq" id="WP_114345452.1">
    <property type="nucleotide sequence ID" value="NZ_QFWQ01000010.1"/>
</dbReference>
<dbReference type="SUPFAM" id="SSF54909">
    <property type="entry name" value="Dimeric alpha+beta barrel"/>
    <property type="match status" value="1"/>
</dbReference>
<dbReference type="PANTHER" id="PTHR30154">
    <property type="entry name" value="LEUCINE-RESPONSIVE REGULATORY PROTEIN"/>
    <property type="match status" value="1"/>
</dbReference>
<dbReference type="PRINTS" id="PR00033">
    <property type="entry name" value="HTHASNC"/>
</dbReference>
<name>A0A368KDQ7_9GAMM</name>
<dbReference type="InterPro" id="IPR019887">
    <property type="entry name" value="Tscrpt_reg_AsnC/Lrp_C"/>
</dbReference>
<evidence type="ECO:0000313" key="5">
    <source>
        <dbReference type="EMBL" id="RCS28803.1"/>
    </source>
</evidence>
<evidence type="ECO:0000256" key="2">
    <source>
        <dbReference type="ARBA" id="ARBA00023125"/>
    </source>
</evidence>
<dbReference type="SMART" id="SM00344">
    <property type="entry name" value="HTH_ASNC"/>
    <property type="match status" value="1"/>
</dbReference>
<protein>
    <submittedName>
        <fullName evidence="5">Lrp/AsnC family transcriptional regulator</fullName>
    </submittedName>
</protein>
<dbReference type="Proteomes" id="UP000252387">
    <property type="component" value="Unassembled WGS sequence"/>
</dbReference>
<dbReference type="PROSITE" id="PS50956">
    <property type="entry name" value="HTH_ASNC_2"/>
    <property type="match status" value="1"/>
</dbReference>
<dbReference type="GO" id="GO:0043200">
    <property type="term" value="P:response to amino acid"/>
    <property type="evidence" value="ECO:0007669"/>
    <property type="project" value="TreeGrafter"/>
</dbReference>
<dbReference type="Pfam" id="PF13404">
    <property type="entry name" value="HTH_AsnC-type"/>
    <property type="match status" value="1"/>
</dbReference>
<dbReference type="Gene3D" id="3.30.70.920">
    <property type="match status" value="1"/>
</dbReference>
<dbReference type="OrthoDB" id="8590699at2"/>
<gene>
    <name evidence="5" type="ORF">DEO45_15420</name>
</gene>
<evidence type="ECO:0000256" key="3">
    <source>
        <dbReference type="ARBA" id="ARBA00023163"/>
    </source>
</evidence>
<keyword evidence="1" id="KW-0805">Transcription regulation</keyword>
<dbReference type="GO" id="GO:0005829">
    <property type="term" value="C:cytosol"/>
    <property type="evidence" value="ECO:0007669"/>
    <property type="project" value="TreeGrafter"/>
</dbReference>